<name>A0ACB7YWV0_9ERIC</name>
<gene>
    <name evidence="1" type="ORF">Vadar_019787</name>
</gene>
<organism evidence="1 2">
    <name type="scientific">Vaccinium darrowii</name>
    <dbReference type="NCBI Taxonomy" id="229202"/>
    <lineage>
        <taxon>Eukaryota</taxon>
        <taxon>Viridiplantae</taxon>
        <taxon>Streptophyta</taxon>
        <taxon>Embryophyta</taxon>
        <taxon>Tracheophyta</taxon>
        <taxon>Spermatophyta</taxon>
        <taxon>Magnoliopsida</taxon>
        <taxon>eudicotyledons</taxon>
        <taxon>Gunneridae</taxon>
        <taxon>Pentapetalae</taxon>
        <taxon>asterids</taxon>
        <taxon>Ericales</taxon>
        <taxon>Ericaceae</taxon>
        <taxon>Vaccinioideae</taxon>
        <taxon>Vaccinieae</taxon>
        <taxon>Vaccinium</taxon>
    </lineage>
</organism>
<dbReference type="EMBL" id="CM037153">
    <property type="protein sequence ID" value="KAH7858080.1"/>
    <property type="molecule type" value="Genomic_DNA"/>
</dbReference>
<evidence type="ECO:0000313" key="2">
    <source>
        <dbReference type="Proteomes" id="UP000828048"/>
    </source>
</evidence>
<evidence type="ECO:0000313" key="1">
    <source>
        <dbReference type="EMBL" id="KAH7858080.1"/>
    </source>
</evidence>
<accession>A0ACB7YWV0</accession>
<proteinExistence type="predicted"/>
<dbReference type="Proteomes" id="UP000828048">
    <property type="component" value="Chromosome 3"/>
</dbReference>
<keyword evidence="2" id="KW-1185">Reference proteome</keyword>
<sequence length="127" mass="14521">MGLKNTFNILYPILFFLLLLLLPISSPHEVLKPKAPPKVPSHYQAAFHMQNTHMPFLEKQEHIMNQKKNLRRTRKINVEKITKLDRRPFFGTMLPKGFVPPSGDDSSCQNADPNSVTLDCDLSIPEP</sequence>
<protein>
    <submittedName>
        <fullName evidence="1">Uncharacterized protein</fullName>
    </submittedName>
</protein>
<reference evidence="1 2" key="1">
    <citation type="journal article" date="2021" name="Hortic Res">
        <title>High-quality reference genome and annotation aids understanding of berry development for evergreen blueberry (Vaccinium darrowii).</title>
        <authorList>
            <person name="Yu J."/>
            <person name="Hulse-Kemp A.M."/>
            <person name="Babiker E."/>
            <person name="Staton M."/>
        </authorList>
    </citation>
    <scope>NUCLEOTIDE SEQUENCE [LARGE SCALE GENOMIC DNA]</scope>
    <source>
        <strain evidence="2">cv. NJ 8807/NJ 8810</strain>
        <tissue evidence="1">Young leaf</tissue>
    </source>
</reference>
<comment type="caution">
    <text evidence="1">The sequence shown here is derived from an EMBL/GenBank/DDBJ whole genome shotgun (WGS) entry which is preliminary data.</text>
</comment>